<name>A0A8T0HLQ4_CERPU</name>
<dbReference type="AlphaFoldDB" id="A0A8T0HLQ4"/>
<proteinExistence type="predicted"/>
<dbReference type="EMBL" id="CM026426">
    <property type="protein sequence ID" value="KAG0571712.1"/>
    <property type="molecule type" value="Genomic_DNA"/>
</dbReference>
<protein>
    <submittedName>
        <fullName evidence="1">Uncharacterized protein</fullName>
    </submittedName>
</protein>
<evidence type="ECO:0000313" key="1">
    <source>
        <dbReference type="EMBL" id="KAG0571712.1"/>
    </source>
</evidence>
<evidence type="ECO:0000313" key="2">
    <source>
        <dbReference type="Proteomes" id="UP000822688"/>
    </source>
</evidence>
<sequence>MYTLSRSIRASLLRRNLHIKLMIYVKLPRGMAASVPKVHFVAEQNCKESRSIHHLPHSIGAFYYPRPVPFFS</sequence>
<dbReference type="Proteomes" id="UP000822688">
    <property type="component" value="Chromosome V"/>
</dbReference>
<accession>A0A8T0HLQ4</accession>
<comment type="caution">
    <text evidence="1">The sequence shown here is derived from an EMBL/GenBank/DDBJ whole genome shotgun (WGS) entry which is preliminary data.</text>
</comment>
<keyword evidence="2" id="KW-1185">Reference proteome</keyword>
<organism evidence="1 2">
    <name type="scientific">Ceratodon purpureus</name>
    <name type="common">Fire moss</name>
    <name type="synonym">Dicranum purpureum</name>
    <dbReference type="NCBI Taxonomy" id="3225"/>
    <lineage>
        <taxon>Eukaryota</taxon>
        <taxon>Viridiplantae</taxon>
        <taxon>Streptophyta</taxon>
        <taxon>Embryophyta</taxon>
        <taxon>Bryophyta</taxon>
        <taxon>Bryophytina</taxon>
        <taxon>Bryopsida</taxon>
        <taxon>Dicranidae</taxon>
        <taxon>Pseudoditrichales</taxon>
        <taxon>Ditrichaceae</taxon>
        <taxon>Ceratodon</taxon>
    </lineage>
</organism>
<gene>
    <name evidence="1" type="ORF">KC19_VG036000</name>
</gene>
<reference evidence="1" key="1">
    <citation type="submission" date="2020-06" db="EMBL/GenBank/DDBJ databases">
        <title>WGS assembly of Ceratodon purpureus strain R40.</title>
        <authorList>
            <person name="Carey S.B."/>
            <person name="Jenkins J."/>
            <person name="Shu S."/>
            <person name="Lovell J.T."/>
            <person name="Sreedasyam A."/>
            <person name="Maumus F."/>
            <person name="Tiley G.P."/>
            <person name="Fernandez-Pozo N."/>
            <person name="Barry K."/>
            <person name="Chen C."/>
            <person name="Wang M."/>
            <person name="Lipzen A."/>
            <person name="Daum C."/>
            <person name="Saski C.A."/>
            <person name="Payton A.C."/>
            <person name="Mcbreen J.C."/>
            <person name="Conrad R.E."/>
            <person name="Kollar L.M."/>
            <person name="Olsson S."/>
            <person name="Huttunen S."/>
            <person name="Landis J.B."/>
            <person name="Wickett N.J."/>
            <person name="Johnson M.G."/>
            <person name="Rensing S.A."/>
            <person name="Grimwood J."/>
            <person name="Schmutz J."/>
            <person name="Mcdaniel S.F."/>
        </authorList>
    </citation>
    <scope>NUCLEOTIDE SEQUENCE</scope>
    <source>
        <strain evidence="1">R40</strain>
    </source>
</reference>